<dbReference type="EMBL" id="CP058595">
    <property type="protein sequence ID" value="QLG44367.1"/>
    <property type="molecule type" value="Genomic_DNA"/>
</dbReference>
<evidence type="ECO:0008006" key="3">
    <source>
        <dbReference type="Google" id="ProtNLM"/>
    </source>
</evidence>
<dbReference type="Proteomes" id="UP000509302">
    <property type="component" value="Chromosome"/>
</dbReference>
<dbReference type="RefSeq" id="WP_179240701.1">
    <property type="nucleotide sequence ID" value="NZ_CP058595.1"/>
</dbReference>
<proteinExistence type="predicted"/>
<organism evidence="1 2">
    <name type="scientific">Costertonia aggregata</name>
    <dbReference type="NCBI Taxonomy" id="343403"/>
    <lineage>
        <taxon>Bacteria</taxon>
        <taxon>Pseudomonadati</taxon>
        <taxon>Bacteroidota</taxon>
        <taxon>Flavobacteriia</taxon>
        <taxon>Flavobacteriales</taxon>
        <taxon>Flavobacteriaceae</taxon>
        <taxon>Costertonia</taxon>
    </lineage>
</organism>
<name>A0A7H9ALS4_9FLAO</name>
<reference evidence="1 2" key="1">
    <citation type="journal article" date="2006" name="Int. J. Syst. Evol. Microbiol.">
        <title>Costertonia aggregata gen. nov., sp. nov., a mesophilic marine bacterium of the family Flavobacteriaceae, isolated from a mature biofilm.</title>
        <authorList>
            <person name="Kwon K.K."/>
            <person name="Lee Y.K."/>
            <person name="Lee H.K."/>
        </authorList>
    </citation>
    <scope>NUCLEOTIDE SEQUENCE [LARGE SCALE GENOMIC DNA]</scope>
    <source>
        <strain evidence="1 2">KCCM 42265</strain>
    </source>
</reference>
<sequence length="132" mass="14479">MKYKMLTIAIATLFISCSNDKKSSELAKQVSTLKSEILLESSIKKSPTSNEPGKDITLTITGKSIISGTAILKVCDEKGRELECDTFPAKNLIQEDYKMANSVLKEAHLKEVVEGYFVDELKDTTDSTLAGL</sequence>
<dbReference type="AlphaFoldDB" id="A0A7H9ALS4"/>
<protein>
    <recommendedName>
        <fullName evidence="3">Lipoprotein</fullName>
    </recommendedName>
</protein>
<gene>
    <name evidence="1" type="ORF">HYG79_03075</name>
</gene>
<dbReference type="PROSITE" id="PS51257">
    <property type="entry name" value="PROKAR_LIPOPROTEIN"/>
    <property type="match status" value="1"/>
</dbReference>
<evidence type="ECO:0000313" key="1">
    <source>
        <dbReference type="EMBL" id="QLG44367.1"/>
    </source>
</evidence>
<evidence type="ECO:0000313" key="2">
    <source>
        <dbReference type="Proteomes" id="UP000509302"/>
    </source>
</evidence>
<accession>A0A7H9ALS4</accession>
<keyword evidence="2" id="KW-1185">Reference proteome</keyword>
<dbReference type="KEGG" id="cagg:HYG79_03075"/>